<feature type="chain" id="PRO_5007125657" description="DUF302 domain-containing protein" evidence="1">
    <location>
        <begin position="20"/>
        <end position="152"/>
    </location>
</feature>
<dbReference type="RefSeq" id="WP_059756736.1">
    <property type="nucleotide sequence ID" value="NZ_LDUG01000033.1"/>
</dbReference>
<feature type="domain" description="DUF302" evidence="2">
    <location>
        <begin position="75"/>
        <end position="125"/>
    </location>
</feature>
<reference evidence="3 4" key="1">
    <citation type="journal article" date="2015" name="Appl. Environ. Microbiol.">
        <title>Aerobic and Anaerobic Thiosulfate Oxidation by a Cold-Adapted, Subglacial Chemoautotroph.</title>
        <authorList>
            <person name="Harrold Z.R."/>
            <person name="Skidmore M.L."/>
            <person name="Hamilton T.L."/>
            <person name="Desch L."/>
            <person name="Amada K."/>
            <person name="van Gelder W."/>
            <person name="Glover K."/>
            <person name="Roden E.E."/>
            <person name="Boyd E.S."/>
        </authorList>
    </citation>
    <scope>NUCLEOTIDE SEQUENCE [LARGE SCALE GENOMIC DNA]</scope>
    <source>
        <strain evidence="3 4">RG</strain>
    </source>
</reference>
<keyword evidence="4" id="KW-1185">Reference proteome</keyword>
<evidence type="ECO:0000259" key="2">
    <source>
        <dbReference type="Pfam" id="PF03625"/>
    </source>
</evidence>
<dbReference type="Pfam" id="PF03625">
    <property type="entry name" value="DUF302"/>
    <property type="match status" value="1"/>
</dbReference>
<evidence type="ECO:0000313" key="4">
    <source>
        <dbReference type="Proteomes" id="UP000064243"/>
    </source>
</evidence>
<dbReference type="OrthoDB" id="7363179at2"/>
<name>A0A106BLJ9_THIDE</name>
<dbReference type="Gene3D" id="3.30.310.70">
    <property type="entry name" value="TT1751-like domain"/>
    <property type="match status" value="1"/>
</dbReference>
<dbReference type="PATRIC" id="fig|36861.3.peg.2126"/>
<feature type="signal peptide" evidence="1">
    <location>
        <begin position="1"/>
        <end position="19"/>
    </location>
</feature>
<organism evidence="3 4">
    <name type="scientific">Thiobacillus denitrificans</name>
    <dbReference type="NCBI Taxonomy" id="36861"/>
    <lineage>
        <taxon>Bacteria</taxon>
        <taxon>Pseudomonadati</taxon>
        <taxon>Pseudomonadota</taxon>
        <taxon>Betaproteobacteria</taxon>
        <taxon>Nitrosomonadales</taxon>
        <taxon>Thiobacillaceae</taxon>
        <taxon>Thiobacillus</taxon>
    </lineage>
</organism>
<keyword evidence="1" id="KW-0732">Signal</keyword>
<dbReference type="InterPro" id="IPR005180">
    <property type="entry name" value="DUF302"/>
</dbReference>
<sequence length="152" mass="17151">MKKLLAVCAMLCLPFSAQAVESYTVLFKTQGSFQEVRDLLQFSIEGKGLKITNTNKIAEMLERTGMDIGETRQVYENAEQFEFCSATISRHMMEADPHSIVMCPYSVVVYTIPNDKTVYLAYRKPAATKNPALKKTLVELEKLLTDIIKDAM</sequence>
<dbReference type="InterPro" id="IPR035923">
    <property type="entry name" value="TT1751-like_sf"/>
</dbReference>
<evidence type="ECO:0000313" key="3">
    <source>
        <dbReference type="EMBL" id="KVW94702.1"/>
    </source>
</evidence>
<protein>
    <recommendedName>
        <fullName evidence="2">DUF302 domain-containing protein</fullName>
    </recommendedName>
</protein>
<dbReference type="Proteomes" id="UP000064243">
    <property type="component" value="Unassembled WGS sequence"/>
</dbReference>
<gene>
    <name evidence="3" type="ORF">ABW22_11730</name>
</gene>
<dbReference type="AlphaFoldDB" id="A0A106BLJ9"/>
<proteinExistence type="predicted"/>
<dbReference type="EMBL" id="LDUG01000033">
    <property type="protein sequence ID" value="KVW94702.1"/>
    <property type="molecule type" value="Genomic_DNA"/>
</dbReference>
<accession>A0A106BLJ9</accession>
<evidence type="ECO:0000256" key="1">
    <source>
        <dbReference type="SAM" id="SignalP"/>
    </source>
</evidence>
<dbReference type="SUPFAM" id="SSF103247">
    <property type="entry name" value="TT1751-like"/>
    <property type="match status" value="1"/>
</dbReference>
<comment type="caution">
    <text evidence="3">The sequence shown here is derived from an EMBL/GenBank/DDBJ whole genome shotgun (WGS) entry which is preliminary data.</text>
</comment>
<dbReference type="CDD" id="cd14797">
    <property type="entry name" value="DUF302"/>
    <property type="match status" value="1"/>
</dbReference>
<dbReference type="STRING" id="1123392.GCA_000376425_01302"/>